<keyword evidence="3" id="KW-1185">Reference proteome</keyword>
<dbReference type="InterPro" id="IPR005162">
    <property type="entry name" value="Retrotrans_gag_dom"/>
</dbReference>
<dbReference type="AlphaFoldDB" id="A0A0C3D1E9"/>
<gene>
    <name evidence="2" type="ORF">SCLCIDRAFT_146024</name>
</gene>
<feature type="domain" description="Retrotransposon gag" evidence="1">
    <location>
        <begin position="32"/>
        <end position="121"/>
    </location>
</feature>
<dbReference type="Pfam" id="PF03732">
    <property type="entry name" value="Retrotrans_gag"/>
    <property type="match status" value="1"/>
</dbReference>
<reference evidence="2 3" key="1">
    <citation type="submission" date="2014-04" db="EMBL/GenBank/DDBJ databases">
        <authorList>
            <consortium name="DOE Joint Genome Institute"/>
            <person name="Kuo A."/>
            <person name="Kohler A."/>
            <person name="Nagy L.G."/>
            <person name="Floudas D."/>
            <person name="Copeland A."/>
            <person name="Barry K.W."/>
            <person name="Cichocki N."/>
            <person name="Veneault-Fourrey C."/>
            <person name="LaButti K."/>
            <person name="Lindquist E.A."/>
            <person name="Lipzen A."/>
            <person name="Lundell T."/>
            <person name="Morin E."/>
            <person name="Murat C."/>
            <person name="Sun H."/>
            <person name="Tunlid A."/>
            <person name="Henrissat B."/>
            <person name="Grigoriev I.V."/>
            <person name="Hibbett D.S."/>
            <person name="Martin F."/>
            <person name="Nordberg H.P."/>
            <person name="Cantor M.N."/>
            <person name="Hua S.X."/>
        </authorList>
    </citation>
    <scope>NUCLEOTIDE SEQUENCE [LARGE SCALE GENOMIC DNA]</scope>
    <source>
        <strain evidence="2 3">Foug A</strain>
    </source>
</reference>
<dbReference type="InParanoid" id="A0A0C3D1E9"/>
<dbReference type="Proteomes" id="UP000053989">
    <property type="component" value="Unassembled WGS sequence"/>
</dbReference>
<evidence type="ECO:0000259" key="1">
    <source>
        <dbReference type="Pfam" id="PF03732"/>
    </source>
</evidence>
<evidence type="ECO:0000313" key="2">
    <source>
        <dbReference type="EMBL" id="KIM50239.1"/>
    </source>
</evidence>
<dbReference type="EMBL" id="KN822568">
    <property type="protein sequence ID" value="KIM50239.1"/>
    <property type="molecule type" value="Genomic_DNA"/>
</dbReference>
<dbReference type="OrthoDB" id="3205788at2759"/>
<proteinExistence type="predicted"/>
<evidence type="ECO:0000313" key="3">
    <source>
        <dbReference type="Proteomes" id="UP000053989"/>
    </source>
</evidence>
<reference evidence="3" key="2">
    <citation type="submission" date="2015-01" db="EMBL/GenBank/DDBJ databases">
        <title>Evolutionary Origins and Diversification of the Mycorrhizal Mutualists.</title>
        <authorList>
            <consortium name="DOE Joint Genome Institute"/>
            <consortium name="Mycorrhizal Genomics Consortium"/>
            <person name="Kohler A."/>
            <person name="Kuo A."/>
            <person name="Nagy L.G."/>
            <person name="Floudas D."/>
            <person name="Copeland A."/>
            <person name="Barry K.W."/>
            <person name="Cichocki N."/>
            <person name="Veneault-Fourrey C."/>
            <person name="LaButti K."/>
            <person name="Lindquist E.A."/>
            <person name="Lipzen A."/>
            <person name="Lundell T."/>
            <person name="Morin E."/>
            <person name="Murat C."/>
            <person name="Riley R."/>
            <person name="Ohm R."/>
            <person name="Sun H."/>
            <person name="Tunlid A."/>
            <person name="Henrissat B."/>
            <person name="Grigoriev I.V."/>
            <person name="Hibbett D.S."/>
            <person name="Martin F."/>
        </authorList>
    </citation>
    <scope>NUCLEOTIDE SEQUENCE [LARGE SCALE GENOMIC DNA]</scope>
    <source>
        <strain evidence="3">Foug A</strain>
    </source>
</reference>
<sequence>MDSKAFHRFITAGTAYVKDGCVPHKKQPFILFHYLTGKAHKFYVRKVSRDPYRWRLPEFFRELFNYCFPVDFRIKQWQKLQCCYQNDQKVKDYVYELDELWTMIREMDKCTQVHKLWFGLRKEIQHDLWHEKLNPEILTLEDVIAAAKIIEITQSVTLEMNRKGHTKNPTAICSAAATPNGGEWM</sequence>
<protein>
    <recommendedName>
        <fullName evidence="1">Retrotransposon gag domain-containing protein</fullName>
    </recommendedName>
</protein>
<organism evidence="2 3">
    <name type="scientific">Scleroderma citrinum Foug A</name>
    <dbReference type="NCBI Taxonomy" id="1036808"/>
    <lineage>
        <taxon>Eukaryota</taxon>
        <taxon>Fungi</taxon>
        <taxon>Dikarya</taxon>
        <taxon>Basidiomycota</taxon>
        <taxon>Agaricomycotina</taxon>
        <taxon>Agaricomycetes</taxon>
        <taxon>Agaricomycetidae</taxon>
        <taxon>Boletales</taxon>
        <taxon>Sclerodermatineae</taxon>
        <taxon>Sclerodermataceae</taxon>
        <taxon>Scleroderma</taxon>
    </lineage>
</organism>
<dbReference type="STRING" id="1036808.A0A0C3D1E9"/>
<name>A0A0C3D1E9_9AGAM</name>
<accession>A0A0C3D1E9</accession>
<dbReference type="HOGENOM" id="CLU_108608_0_0_1"/>